<reference evidence="3" key="1">
    <citation type="submission" date="2022-11" db="EMBL/GenBank/DDBJ databases">
        <title>Minimal conservation of predation-associated metabolite biosynthetic gene clusters underscores biosynthetic potential of Myxococcota including descriptions for ten novel species: Archangium lansinium sp. nov., Myxococcus landrumus sp. nov., Nannocystis bai.</title>
        <authorList>
            <person name="Ahearne A."/>
            <person name="Stevens C."/>
            <person name="Dowd S."/>
        </authorList>
    </citation>
    <scope>NUCLEOTIDE SEQUENCE</scope>
    <source>
        <strain evidence="3">Fl3</strain>
    </source>
</reference>
<dbReference type="SUPFAM" id="SSF49879">
    <property type="entry name" value="SMAD/FHA domain"/>
    <property type="match status" value="1"/>
</dbReference>
<feature type="compositionally biased region" description="Low complexity" evidence="1">
    <location>
        <begin position="20"/>
        <end position="29"/>
    </location>
</feature>
<sequence>MSRPSKPRPPPPPPPPALRPPAAALDTPARPGPGDGLARARALEHTGDHARAAALRLEYAHTLCGTAQRIALLREGAARHSGATEEGRSLHQALAETLLRHAEFMEDGAPRRAILMEAARALEEADQGAIAGEIYERLHMLRRAAVAYERAGAVTQLEYVLGLIDRIEHAETVLQRASDEIDAALREGRRFFAHGLLQEHLQDARTTRGPLAHSGAPLLRAALARVQADLGVALPRGQRVDLRWGTGQVTRVVLRADLRLGRSPDVELSLGGASLSREHAVLRLEAIAAALGGAGTDEVELAVALVDLGSRAGTFWRGEALAPGEPLALEGPGELALGLSAARLEVHPLPRERGELGALLRPLGQGPPAAPWTLYLPGGGPLWLAPDRPIPAVLELRPPFIAVRIAAGVRAQLGQEPLGPGASIELLHGDRLHLDLPDGRLTLEISMN</sequence>
<proteinExistence type="predicted"/>
<dbReference type="Pfam" id="PF00498">
    <property type="entry name" value="FHA"/>
    <property type="match status" value="1"/>
</dbReference>
<accession>A0ABY7GSB3</accession>
<dbReference type="CDD" id="cd00060">
    <property type="entry name" value="FHA"/>
    <property type="match status" value="1"/>
</dbReference>
<dbReference type="InterPro" id="IPR000253">
    <property type="entry name" value="FHA_dom"/>
</dbReference>
<feature type="compositionally biased region" description="Pro residues" evidence="1">
    <location>
        <begin position="7"/>
        <end position="19"/>
    </location>
</feature>
<evidence type="ECO:0000259" key="2">
    <source>
        <dbReference type="PROSITE" id="PS50006"/>
    </source>
</evidence>
<dbReference type="PROSITE" id="PS50006">
    <property type="entry name" value="FHA_DOMAIN"/>
    <property type="match status" value="1"/>
</dbReference>
<organism evidence="3 4">
    <name type="scientific">Nannocystis punicea</name>
    <dbReference type="NCBI Taxonomy" id="2995304"/>
    <lineage>
        <taxon>Bacteria</taxon>
        <taxon>Pseudomonadati</taxon>
        <taxon>Myxococcota</taxon>
        <taxon>Polyangia</taxon>
        <taxon>Nannocystales</taxon>
        <taxon>Nannocystaceae</taxon>
        <taxon>Nannocystis</taxon>
    </lineage>
</organism>
<evidence type="ECO:0000313" key="4">
    <source>
        <dbReference type="Proteomes" id="UP001164459"/>
    </source>
</evidence>
<dbReference type="EMBL" id="CP114040">
    <property type="protein sequence ID" value="WAS89850.1"/>
    <property type="molecule type" value="Genomic_DNA"/>
</dbReference>
<keyword evidence="4" id="KW-1185">Reference proteome</keyword>
<dbReference type="Gene3D" id="2.60.200.20">
    <property type="match status" value="1"/>
</dbReference>
<feature type="domain" description="FHA" evidence="2">
    <location>
        <begin position="258"/>
        <end position="321"/>
    </location>
</feature>
<evidence type="ECO:0000313" key="3">
    <source>
        <dbReference type="EMBL" id="WAS89850.1"/>
    </source>
</evidence>
<gene>
    <name evidence="3" type="ORF">O0S08_26965</name>
</gene>
<protein>
    <submittedName>
        <fullName evidence="3">FHA domain-containing protein</fullName>
    </submittedName>
</protein>
<dbReference type="RefSeq" id="WP_269032160.1">
    <property type="nucleotide sequence ID" value="NZ_CP114040.1"/>
</dbReference>
<dbReference type="Proteomes" id="UP001164459">
    <property type="component" value="Chromosome"/>
</dbReference>
<dbReference type="InterPro" id="IPR008984">
    <property type="entry name" value="SMAD_FHA_dom_sf"/>
</dbReference>
<evidence type="ECO:0000256" key="1">
    <source>
        <dbReference type="SAM" id="MobiDB-lite"/>
    </source>
</evidence>
<feature type="region of interest" description="Disordered" evidence="1">
    <location>
        <begin position="1"/>
        <end position="36"/>
    </location>
</feature>
<name>A0ABY7GSB3_9BACT</name>